<feature type="compositionally biased region" description="Basic and acidic residues" evidence="1">
    <location>
        <begin position="342"/>
        <end position="353"/>
    </location>
</feature>
<name>S7S1C8_GLOTA</name>
<gene>
    <name evidence="3" type="ORF">GLOTRDRAFT_135769</name>
</gene>
<feature type="transmembrane region" description="Helical" evidence="2">
    <location>
        <begin position="254"/>
        <end position="277"/>
    </location>
</feature>
<dbReference type="HOGENOM" id="CLU_044614_2_1_1"/>
<dbReference type="GeneID" id="19303386"/>
<keyword evidence="4" id="KW-1185">Reference proteome</keyword>
<dbReference type="AlphaFoldDB" id="S7S1C8"/>
<feature type="transmembrane region" description="Helical" evidence="2">
    <location>
        <begin position="225"/>
        <end position="248"/>
    </location>
</feature>
<dbReference type="STRING" id="670483.S7S1C8"/>
<keyword evidence="2" id="KW-1133">Transmembrane helix</keyword>
<dbReference type="eggNOG" id="ENOG502RCEB">
    <property type="taxonomic scope" value="Eukaryota"/>
</dbReference>
<evidence type="ECO:0000313" key="4">
    <source>
        <dbReference type="Proteomes" id="UP000030669"/>
    </source>
</evidence>
<feature type="transmembrane region" description="Helical" evidence="2">
    <location>
        <begin position="6"/>
        <end position="27"/>
    </location>
</feature>
<feature type="region of interest" description="Disordered" evidence="1">
    <location>
        <begin position="298"/>
        <end position="353"/>
    </location>
</feature>
<feature type="transmembrane region" description="Helical" evidence="2">
    <location>
        <begin position="34"/>
        <end position="53"/>
    </location>
</feature>
<sequence>MASLWAEALFYGSYLVLFGVCICIYGYQRFSNRLLTVAVFMFVLATAHALVQFSQFLSTYEVVTESVCVGFTCSACYHGDETRARQLNIWNRLQPVSQALLVTNQLIADGLLIYRCYSVWQSKFRIIMLPLLMVAATAVSGYIQANILNQLYLIRRDTPLDQATPPPDWRHLQNLQSSLSETYMACSLATNIVVTTLIAARIWWKSHQVRTTLGPQAGRSRSAANLVIESGALFSASLLVWLIMHALLPNKYEYIAGAISSQMVGIVPTLIIVRVGLGKSIDKTARIIEVELHSPISPSRTSRSVRFSMYGPDSPDAERQDPPPVPVMKARHMSVSTIKLPEPPKVRDRSVYD</sequence>
<organism evidence="3 4">
    <name type="scientific">Gloeophyllum trabeum (strain ATCC 11539 / FP-39264 / Madison 617)</name>
    <name type="common">Brown rot fungus</name>
    <dbReference type="NCBI Taxonomy" id="670483"/>
    <lineage>
        <taxon>Eukaryota</taxon>
        <taxon>Fungi</taxon>
        <taxon>Dikarya</taxon>
        <taxon>Basidiomycota</taxon>
        <taxon>Agaricomycotina</taxon>
        <taxon>Agaricomycetes</taxon>
        <taxon>Gloeophyllales</taxon>
        <taxon>Gloeophyllaceae</taxon>
        <taxon>Gloeophyllum</taxon>
    </lineage>
</organism>
<accession>S7S1C8</accession>
<dbReference type="OrthoDB" id="3357408at2759"/>
<reference evidence="3 4" key="1">
    <citation type="journal article" date="2012" name="Science">
        <title>The Paleozoic origin of enzymatic lignin decomposition reconstructed from 31 fungal genomes.</title>
        <authorList>
            <person name="Floudas D."/>
            <person name="Binder M."/>
            <person name="Riley R."/>
            <person name="Barry K."/>
            <person name="Blanchette R.A."/>
            <person name="Henrissat B."/>
            <person name="Martinez A.T."/>
            <person name="Otillar R."/>
            <person name="Spatafora J.W."/>
            <person name="Yadav J.S."/>
            <person name="Aerts A."/>
            <person name="Benoit I."/>
            <person name="Boyd A."/>
            <person name="Carlson A."/>
            <person name="Copeland A."/>
            <person name="Coutinho P.M."/>
            <person name="de Vries R.P."/>
            <person name="Ferreira P."/>
            <person name="Findley K."/>
            <person name="Foster B."/>
            <person name="Gaskell J."/>
            <person name="Glotzer D."/>
            <person name="Gorecki P."/>
            <person name="Heitman J."/>
            <person name="Hesse C."/>
            <person name="Hori C."/>
            <person name="Igarashi K."/>
            <person name="Jurgens J.A."/>
            <person name="Kallen N."/>
            <person name="Kersten P."/>
            <person name="Kohler A."/>
            <person name="Kuees U."/>
            <person name="Kumar T.K.A."/>
            <person name="Kuo A."/>
            <person name="LaButti K."/>
            <person name="Larrondo L.F."/>
            <person name="Lindquist E."/>
            <person name="Ling A."/>
            <person name="Lombard V."/>
            <person name="Lucas S."/>
            <person name="Lundell T."/>
            <person name="Martin R."/>
            <person name="McLaughlin D.J."/>
            <person name="Morgenstern I."/>
            <person name="Morin E."/>
            <person name="Murat C."/>
            <person name="Nagy L.G."/>
            <person name="Nolan M."/>
            <person name="Ohm R.A."/>
            <person name="Patyshakuliyeva A."/>
            <person name="Rokas A."/>
            <person name="Ruiz-Duenas F.J."/>
            <person name="Sabat G."/>
            <person name="Salamov A."/>
            <person name="Samejima M."/>
            <person name="Schmutz J."/>
            <person name="Slot J.C."/>
            <person name="St John F."/>
            <person name="Stenlid J."/>
            <person name="Sun H."/>
            <person name="Sun S."/>
            <person name="Syed K."/>
            <person name="Tsang A."/>
            <person name="Wiebenga A."/>
            <person name="Young D."/>
            <person name="Pisabarro A."/>
            <person name="Eastwood D.C."/>
            <person name="Martin F."/>
            <person name="Cullen D."/>
            <person name="Grigoriev I.V."/>
            <person name="Hibbett D.S."/>
        </authorList>
    </citation>
    <scope>NUCLEOTIDE SEQUENCE [LARGE SCALE GENOMIC DNA]</scope>
    <source>
        <strain evidence="3 4">ATCC 11539</strain>
    </source>
</reference>
<keyword evidence="2" id="KW-0812">Transmembrane</keyword>
<evidence type="ECO:0000256" key="2">
    <source>
        <dbReference type="SAM" id="Phobius"/>
    </source>
</evidence>
<proteinExistence type="predicted"/>
<evidence type="ECO:0000256" key="1">
    <source>
        <dbReference type="SAM" id="MobiDB-lite"/>
    </source>
</evidence>
<dbReference type="KEGG" id="gtr:GLOTRDRAFT_135769"/>
<dbReference type="EMBL" id="KB469296">
    <property type="protein sequence ID" value="EPQ61250.1"/>
    <property type="molecule type" value="Genomic_DNA"/>
</dbReference>
<dbReference type="Proteomes" id="UP000030669">
    <property type="component" value="Unassembled WGS sequence"/>
</dbReference>
<feature type="transmembrane region" description="Helical" evidence="2">
    <location>
        <begin position="126"/>
        <end position="145"/>
    </location>
</feature>
<evidence type="ECO:0000313" key="3">
    <source>
        <dbReference type="EMBL" id="EPQ61250.1"/>
    </source>
</evidence>
<dbReference type="RefSeq" id="XP_007861463.1">
    <property type="nucleotide sequence ID" value="XM_007863272.1"/>
</dbReference>
<dbReference type="OMA" id="FIWSNEV"/>
<protein>
    <submittedName>
        <fullName evidence="3">Uncharacterized protein</fullName>
    </submittedName>
</protein>
<keyword evidence="2" id="KW-0472">Membrane</keyword>